<dbReference type="Proteomes" id="UP000077069">
    <property type="component" value="Unassembled WGS sequence"/>
</dbReference>
<keyword evidence="2" id="KW-1133">Transmembrane helix</keyword>
<keyword evidence="4" id="KW-1185">Reference proteome</keyword>
<dbReference type="GeneID" id="28765208"/>
<feature type="region of interest" description="Disordered" evidence="1">
    <location>
        <begin position="1"/>
        <end position="24"/>
    </location>
</feature>
<feature type="transmembrane region" description="Helical" evidence="2">
    <location>
        <begin position="193"/>
        <end position="218"/>
    </location>
</feature>
<accession>A0A177CZH1</accession>
<feature type="region of interest" description="Disordered" evidence="1">
    <location>
        <begin position="36"/>
        <end position="85"/>
    </location>
</feature>
<name>A0A177CZH1_9PLEO</name>
<dbReference type="EMBL" id="KV441548">
    <property type="protein sequence ID" value="OAG12468.1"/>
    <property type="molecule type" value="Genomic_DNA"/>
</dbReference>
<sequence length="224" mass="24508">MFASSKYKPFRSGSNASSTSPLQSLTMRFWRRPATRASVPSAASVHDPPPPYTESCPPRSTSPEAESPPPYTVSSPLFSNGSEAETPPAYPLEVFHQQVPILFSHEFLGDANSDYETECDHETETEPDIGGDPLERYSASPVLNYLDEHGVVRHVHGTFSLGLRESYDVDVEPGDDAVPPYQRAEGGWRIESIARAVIVTFLVAVLLGMGVSTGRVFLRMGPRP</sequence>
<reference evidence="3 4" key="1">
    <citation type="submission" date="2016-05" db="EMBL/GenBank/DDBJ databases">
        <title>Comparative analysis of secretome profiles of manganese(II)-oxidizing ascomycete fungi.</title>
        <authorList>
            <consortium name="DOE Joint Genome Institute"/>
            <person name="Zeiner C.A."/>
            <person name="Purvine S.O."/>
            <person name="Zink E.M."/>
            <person name="Wu S."/>
            <person name="Pasa-Tolic L."/>
            <person name="Chaput D.L."/>
            <person name="Haridas S."/>
            <person name="Grigoriev I.V."/>
            <person name="Santelli C.M."/>
            <person name="Hansel C.M."/>
        </authorList>
    </citation>
    <scope>NUCLEOTIDE SEQUENCE [LARGE SCALE GENOMIC DNA]</scope>
    <source>
        <strain evidence="3 4">AP3s5-JAC2a</strain>
    </source>
</reference>
<evidence type="ECO:0000256" key="1">
    <source>
        <dbReference type="SAM" id="MobiDB-lite"/>
    </source>
</evidence>
<dbReference type="InParanoid" id="A0A177CZH1"/>
<dbReference type="AlphaFoldDB" id="A0A177CZH1"/>
<keyword evidence="2" id="KW-0472">Membrane</keyword>
<proteinExistence type="predicted"/>
<evidence type="ECO:0000256" key="2">
    <source>
        <dbReference type="SAM" id="Phobius"/>
    </source>
</evidence>
<organism evidence="3 4">
    <name type="scientific">Paraphaeosphaeria sporulosa</name>
    <dbReference type="NCBI Taxonomy" id="1460663"/>
    <lineage>
        <taxon>Eukaryota</taxon>
        <taxon>Fungi</taxon>
        <taxon>Dikarya</taxon>
        <taxon>Ascomycota</taxon>
        <taxon>Pezizomycotina</taxon>
        <taxon>Dothideomycetes</taxon>
        <taxon>Pleosporomycetidae</taxon>
        <taxon>Pleosporales</taxon>
        <taxon>Massarineae</taxon>
        <taxon>Didymosphaeriaceae</taxon>
        <taxon>Paraphaeosphaeria</taxon>
    </lineage>
</organism>
<feature type="compositionally biased region" description="Polar residues" evidence="1">
    <location>
        <begin position="72"/>
        <end position="83"/>
    </location>
</feature>
<gene>
    <name evidence="3" type="ORF">CC84DRAFT_1201457</name>
</gene>
<evidence type="ECO:0000313" key="3">
    <source>
        <dbReference type="EMBL" id="OAG12468.1"/>
    </source>
</evidence>
<protein>
    <submittedName>
        <fullName evidence="3">Uncharacterized protein</fullName>
    </submittedName>
</protein>
<keyword evidence="2" id="KW-0812">Transmembrane</keyword>
<feature type="compositionally biased region" description="Polar residues" evidence="1">
    <location>
        <begin position="12"/>
        <end position="24"/>
    </location>
</feature>
<evidence type="ECO:0000313" key="4">
    <source>
        <dbReference type="Proteomes" id="UP000077069"/>
    </source>
</evidence>
<dbReference type="RefSeq" id="XP_018042833.1">
    <property type="nucleotide sequence ID" value="XM_018181722.1"/>
</dbReference>